<dbReference type="GO" id="GO:0005975">
    <property type="term" value="P:carbohydrate metabolic process"/>
    <property type="evidence" value="ECO:0007669"/>
    <property type="project" value="InterPro"/>
</dbReference>
<name>A0A853DH64_9MICO</name>
<reference evidence="3 4" key="1">
    <citation type="submission" date="2020-07" db="EMBL/GenBank/DDBJ databases">
        <title>Sequencing the genomes of 1000 actinobacteria strains.</title>
        <authorList>
            <person name="Klenk H.-P."/>
        </authorList>
    </citation>
    <scope>NUCLEOTIDE SEQUENCE [LARGE SCALE GENOMIC DNA]</scope>
    <source>
        <strain evidence="3 4">DSM 29531</strain>
    </source>
</reference>
<sequence length="628" mass="68900">MTAPHWMNGGVQAVWHGGDPVPGPLDGRDDAGYADLRDYASIGDGRTIALIARDGCIDWLPLPNLDSAPPFAALLDAENGGRIALAPVEPATIERRYVPGTNVLETTYTTASGRARVTDSLNTGLAGRLPWCELGRRIDGLEGSVLLRAHVVPGTCLNTASPWVYDSVHGKVLRLDGLTMAVRTLAEESVEVTTSSIAVDYRTSPGSRHLLGLTSTDSEPLYLPTPQDIDDGVDRTIANWRTWSDAFGWDGPWQEEVQRSALMLKQLIFAPTGALAAAATTSLPESLTKDKNWDYRYSWVRDTAFSLTALFRFGVREETHGAISWMLRILREQGSQPQVLQRLDGAQHQDELHTYDVPGWRGVGPVRSGNQAETQLQLGIYGDIFSIVQLYVDNGNVLDEGTGRLLTTVADLACDQWRSPDSGMWELPEERHYTTSKLGCWQALEHAAHMADIGQIPGSVDRWRHEADAIGEWVEQHCWNEELGAYEWYPGSGTLDASILLHAISGFDRGERMSRTLDVLEKHLSDGPYLYRFTGAAEEELTFTACSFWRVSALALVGRVDEARDLMEELVGSLNDVGLLSEMIDARTGAFGGNLPQALSHLALINAAITVHSEEEGRQQDPLDDGDG</sequence>
<proteinExistence type="predicted"/>
<dbReference type="Proteomes" id="UP000571817">
    <property type="component" value="Unassembled WGS sequence"/>
</dbReference>
<dbReference type="InterPro" id="IPR012341">
    <property type="entry name" value="6hp_glycosidase-like_sf"/>
</dbReference>
<protein>
    <submittedName>
        <fullName evidence="3">GH15 family glucan-1,4-alpha-glucosidase</fullName>
    </submittedName>
</protein>
<dbReference type="EMBL" id="JACCFW010000001">
    <property type="protein sequence ID" value="NYJ74080.1"/>
    <property type="molecule type" value="Genomic_DNA"/>
</dbReference>
<dbReference type="Pfam" id="PF00723">
    <property type="entry name" value="Glyco_hydro_15"/>
    <property type="match status" value="1"/>
</dbReference>
<dbReference type="PANTHER" id="PTHR31616">
    <property type="entry name" value="TREHALASE"/>
    <property type="match status" value="1"/>
</dbReference>
<gene>
    <name evidence="3" type="ORF">HNR15_001043</name>
</gene>
<keyword evidence="4" id="KW-1185">Reference proteome</keyword>
<dbReference type="Gene3D" id="1.50.10.10">
    <property type="match status" value="1"/>
</dbReference>
<accession>A0A853DH64</accession>
<dbReference type="GO" id="GO:0004553">
    <property type="term" value="F:hydrolase activity, hydrolyzing O-glycosyl compounds"/>
    <property type="evidence" value="ECO:0007669"/>
    <property type="project" value="TreeGrafter"/>
</dbReference>
<feature type="domain" description="Trehalase-like N-terminal" evidence="2">
    <location>
        <begin position="42"/>
        <end position="122"/>
    </location>
</feature>
<dbReference type="InterPro" id="IPR045582">
    <property type="entry name" value="Trehalase-like_N"/>
</dbReference>
<evidence type="ECO:0000313" key="4">
    <source>
        <dbReference type="Proteomes" id="UP000571817"/>
    </source>
</evidence>
<dbReference type="PANTHER" id="PTHR31616:SF0">
    <property type="entry name" value="GLUCAN 1,4-ALPHA-GLUCOSIDASE"/>
    <property type="match status" value="1"/>
</dbReference>
<evidence type="ECO:0000313" key="3">
    <source>
        <dbReference type="EMBL" id="NYJ74080.1"/>
    </source>
</evidence>
<dbReference type="InterPro" id="IPR011613">
    <property type="entry name" value="GH15-like"/>
</dbReference>
<feature type="domain" description="GH15-like" evidence="1">
    <location>
        <begin position="255"/>
        <end position="608"/>
    </location>
</feature>
<evidence type="ECO:0000259" key="2">
    <source>
        <dbReference type="Pfam" id="PF19291"/>
    </source>
</evidence>
<dbReference type="InterPro" id="IPR008928">
    <property type="entry name" value="6-hairpin_glycosidase_sf"/>
</dbReference>
<dbReference type="SUPFAM" id="SSF48208">
    <property type="entry name" value="Six-hairpin glycosidases"/>
    <property type="match status" value="1"/>
</dbReference>
<evidence type="ECO:0000259" key="1">
    <source>
        <dbReference type="Pfam" id="PF00723"/>
    </source>
</evidence>
<organism evidence="3 4">
    <name type="scientific">Allobranchiibius huperziae</name>
    <dbReference type="NCBI Taxonomy" id="1874116"/>
    <lineage>
        <taxon>Bacteria</taxon>
        <taxon>Bacillati</taxon>
        <taxon>Actinomycetota</taxon>
        <taxon>Actinomycetes</taxon>
        <taxon>Micrococcales</taxon>
        <taxon>Dermacoccaceae</taxon>
        <taxon>Allobranchiibius</taxon>
    </lineage>
</organism>
<comment type="caution">
    <text evidence="3">The sequence shown here is derived from an EMBL/GenBank/DDBJ whole genome shotgun (WGS) entry which is preliminary data.</text>
</comment>
<dbReference type="Pfam" id="PF19291">
    <property type="entry name" value="TREH_N"/>
    <property type="match status" value="1"/>
</dbReference>
<dbReference type="AlphaFoldDB" id="A0A853DH64"/>